<comment type="caution">
    <text evidence="8">The sequence shown here is derived from an EMBL/GenBank/DDBJ whole genome shotgun (WGS) entry which is preliminary data.</text>
</comment>
<feature type="transmembrane region" description="Helical" evidence="6">
    <location>
        <begin position="276"/>
        <end position="292"/>
    </location>
</feature>
<sequence length="296" mass="30359">MLFSQKTLAVMAALVAVLLWGAVPVGTRALVGGEQARIAPVPLVGIRFALSGLVLLPFALRAKPWAWPRQDQGLALLAAGLGVVGYNLPVTLGQVYVPAGMTALIIATEPLWILLMWSALRRNLPSRPTIIGSALGLAGILVLLAPPLARGDRTGDLAGIVLVTLGAVAWSAYCITVPGLIRRHGALAVTAITVTLGCLPFLGLAAPDLAGALAVLTPADMAVILVLSLGSTVLATLIWNYATGILPGPTSGQFLYALPLAGVTAGHLLLGEPLTSAVLIAATLILAGLLLTRSRI</sequence>
<feature type="transmembrane region" description="Helical" evidence="6">
    <location>
        <begin position="187"/>
        <end position="206"/>
    </location>
</feature>
<evidence type="ECO:0000259" key="7">
    <source>
        <dbReference type="Pfam" id="PF00892"/>
    </source>
</evidence>
<evidence type="ECO:0000256" key="6">
    <source>
        <dbReference type="SAM" id="Phobius"/>
    </source>
</evidence>
<dbReference type="Proteomes" id="UP000285295">
    <property type="component" value="Unassembled WGS sequence"/>
</dbReference>
<keyword evidence="3 6" id="KW-0812">Transmembrane</keyword>
<evidence type="ECO:0000256" key="3">
    <source>
        <dbReference type="ARBA" id="ARBA00022692"/>
    </source>
</evidence>
<dbReference type="GO" id="GO:0016020">
    <property type="term" value="C:membrane"/>
    <property type="evidence" value="ECO:0007669"/>
    <property type="project" value="UniProtKB-SubCell"/>
</dbReference>
<dbReference type="PANTHER" id="PTHR32322:SF2">
    <property type="entry name" value="EAMA DOMAIN-CONTAINING PROTEIN"/>
    <property type="match status" value="1"/>
</dbReference>
<keyword evidence="4 6" id="KW-1133">Transmembrane helix</keyword>
<dbReference type="EMBL" id="SAUX01000002">
    <property type="protein sequence ID" value="RWR31881.1"/>
    <property type="molecule type" value="Genomic_DNA"/>
</dbReference>
<feature type="domain" description="EamA" evidence="7">
    <location>
        <begin position="8"/>
        <end position="144"/>
    </location>
</feature>
<reference evidence="8 9" key="1">
    <citation type="submission" date="2019-01" db="EMBL/GenBank/DDBJ databases">
        <title>Sinorhodobacter populi sp. nov. isolated from the symptomatic bark tissue of Populus euramericana canker.</title>
        <authorList>
            <person name="Xu G."/>
        </authorList>
    </citation>
    <scope>NUCLEOTIDE SEQUENCE [LARGE SCALE GENOMIC DNA]</scope>
    <source>
        <strain evidence="8 9">D19-10-3-21</strain>
    </source>
</reference>
<feature type="transmembrane region" description="Helical" evidence="6">
    <location>
        <begin position="157"/>
        <end position="175"/>
    </location>
</feature>
<dbReference type="InterPro" id="IPR050638">
    <property type="entry name" value="AA-Vitamin_Transporters"/>
</dbReference>
<evidence type="ECO:0000256" key="2">
    <source>
        <dbReference type="ARBA" id="ARBA00007362"/>
    </source>
</evidence>
<feature type="transmembrane region" description="Helical" evidence="6">
    <location>
        <begin position="95"/>
        <end position="117"/>
    </location>
</feature>
<feature type="transmembrane region" description="Helical" evidence="6">
    <location>
        <begin position="254"/>
        <end position="270"/>
    </location>
</feature>
<evidence type="ECO:0000256" key="1">
    <source>
        <dbReference type="ARBA" id="ARBA00004141"/>
    </source>
</evidence>
<evidence type="ECO:0000313" key="9">
    <source>
        <dbReference type="Proteomes" id="UP000285295"/>
    </source>
</evidence>
<reference evidence="8 9" key="2">
    <citation type="submission" date="2019-01" db="EMBL/GenBank/DDBJ databases">
        <authorList>
            <person name="Li Y."/>
        </authorList>
    </citation>
    <scope>NUCLEOTIDE SEQUENCE [LARGE SCALE GENOMIC DNA]</scope>
    <source>
        <strain evidence="8 9">D19-10-3-21</strain>
    </source>
</reference>
<keyword evidence="5 6" id="KW-0472">Membrane</keyword>
<accession>A0A443KGI6</accession>
<feature type="transmembrane region" description="Helical" evidence="6">
    <location>
        <begin position="129"/>
        <end position="145"/>
    </location>
</feature>
<evidence type="ECO:0000256" key="4">
    <source>
        <dbReference type="ARBA" id="ARBA00022989"/>
    </source>
</evidence>
<feature type="transmembrane region" description="Helical" evidence="6">
    <location>
        <begin position="221"/>
        <end position="242"/>
    </location>
</feature>
<feature type="domain" description="EamA" evidence="7">
    <location>
        <begin position="158"/>
        <end position="292"/>
    </location>
</feature>
<protein>
    <submittedName>
        <fullName evidence="8">DMT family transporter</fullName>
    </submittedName>
</protein>
<dbReference type="OrthoDB" id="155707at2"/>
<dbReference type="RefSeq" id="WP_128235879.1">
    <property type="nucleotide sequence ID" value="NZ_SAUX01000002.1"/>
</dbReference>
<organism evidence="8 9">
    <name type="scientific">Paenirhodobacter populi</name>
    <dbReference type="NCBI Taxonomy" id="2306993"/>
    <lineage>
        <taxon>Bacteria</taxon>
        <taxon>Pseudomonadati</taxon>
        <taxon>Pseudomonadota</taxon>
        <taxon>Alphaproteobacteria</taxon>
        <taxon>Rhodobacterales</taxon>
        <taxon>Rhodobacter group</taxon>
        <taxon>Paenirhodobacter</taxon>
    </lineage>
</organism>
<comment type="subcellular location">
    <subcellularLocation>
        <location evidence="1">Membrane</location>
        <topology evidence="1">Multi-pass membrane protein</topology>
    </subcellularLocation>
</comment>
<dbReference type="SUPFAM" id="SSF103481">
    <property type="entry name" value="Multidrug resistance efflux transporter EmrE"/>
    <property type="match status" value="2"/>
</dbReference>
<feature type="transmembrane region" description="Helical" evidence="6">
    <location>
        <begin position="39"/>
        <end position="60"/>
    </location>
</feature>
<comment type="similarity">
    <text evidence="2">Belongs to the EamA transporter family.</text>
</comment>
<dbReference type="InterPro" id="IPR000620">
    <property type="entry name" value="EamA_dom"/>
</dbReference>
<proteinExistence type="inferred from homology"/>
<dbReference type="Pfam" id="PF00892">
    <property type="entry name" value="EamA"/>
    <property type="match status" value="2"/>
</dbReference>
<dbReference type="InterPro" id="IPR037185">
    <property type="entry name" value="EmrE-like"/>
</dbReference>
<dbReference type="PANTHER" id="PTHR32322">
    <property type="entry name" value="INNER MEMBRANE TRANSPORTER"/>
    <property type="match status" value="1"/>
</dbReference>
<name>A0A443KGI6_9RHOB</name>
<gene>
    <name evidence="8" type="ORF">D2T31_02620</name>
</gene>
<evidence type="ECO:0000313" key="8">
    <source>
        <dbReference type="EMBL" id="RWR31881.1"/>
    </source>
</evidence>
<feature type="transmembrane region" description="Helical" evidence="6">
    <location>
        <begin position="72"/>
        <end position="89"/>
    </location>
</feature>
<dbReference type="AlphaFoldDB" id="A0A443KGI6"/>
<evidence type="ECO:0000256" key="5">
    <source>
        <dbReference type="ARBA" id="ARBA00023136"/>
    </source>
</evidence>